<name>A0A3P6R6I9_CYLGO</name>
<evidence type="ECO:0000313" key="2">
    <source>
        <dbReference type="Proteomes" id="UP000271889"/>
    </source>
</evidence>
<gene>
    <name evidence="1" type="ORF">CGOC_LOCUS4212</name>
</gene>
<protein>
    <submittedName>
        <fullName evidence="1">Uncharacterized protein</fullName>
    </submittedName>
</protein>
<dbReference type="Proteomes" id="UP000271889">
    <property type="component" value="Unassembled WGS sequence"/>
</dbReference>
<keyword evidence="2" id="KW-1185">Reference proteome</keyword>
<dbReference type="EMBL" id="UYRV01011382">
    <property type="protein sequence ID" value="VDK58086.1"/>
    <property type="molecule type" value="Genomic_DNA"/>
</dbReference>
<accession>A0A3P6R6I9</accession>
<reference evidence="1 2" key="1">
    <citation type="submission" date="2018-11" db="EMBL/GenBank/DDBJ databases">
        <authorList>
            <consortium name="Pathogen Informatics"/>
        </authorList>
    </citation>
    <scope>NUCLEOTIDE SEQUENCE [LARGE SCALE GENOMIC DNA]</scope>
</reference>
<dbReference type="AlphaFoldDB" id="A0A3P6R6I9"/>
<organism evidence="1 2">
    <name type="scientific">Cylicostephanus goldi</name>
    <name type="common">Nematode worm</name>
    <dbReference type="NCBI Taxonomy" id="71465"/>
    <lineage>
        <taxon>Eukaryota</taxon>
        <taxon>Metazoa</taxon>
        <taxon>Ecdysozoa</taxon>
        <taxon>Nematoda</taxon>
        <taxon>Chromadorea</taxon>
        <taxon>Rhabditida</taxon>
        <taxon>Rhabditina</taxon>
        <taxon>Rhabditomorpha</taxon>
        <taxon>Strongyloidea</taxon>
        <taxon>Strongylidae</taxon>
        <taxon>Cylicostephanus</taxon>
    </lineage>
</organism>
<evidence type="ECO:0000313" key="1">
    <source>
        <dbReference type="EMBL" id="VDK58086.1"/>
    </source>
</evidence>
<proteinExistence type="predicted"/>
<sequence>MLTLWNSAPLVATRMDAVEQGMIQITAPVLLPTMTSISAQKNQQCCTTKLTK</sequence>